<evidence type="ECO:0000313" key="8">
    <source>
        <dbReference type="Proteomes" id="UP000325315"/>
    </source>
</evidence>
<keyword evidence="5" id="KW-0378">Hydrolase</keyword>
<dbReference type="PANTHER" id="PTHR31956:SF26">
    <property type="entry name" value="NON-SPECIFIC PHOSPHOLIPASE C2"/>
    <property type="match status" value="1"/>
</dbReference>
<dbReference type="AlphaFoldDB" id="A0A5B6ULL1"/>
<dbReference type="GO" id="GO:0042578">
    <property type="term" value="F:phosphoric ester hydrolase activity"/>
    <property type="evidence" value="ECO:0007669"/>
    <property type="project" value="UniProtKB-ARBA"/>
</dbReference>
<dbReference type="GO" id="GO:0009395">
    <property type="term" value="P:phospholipid catabolic process"/>
    <property type="evidence" value="ECO:0007669"/>
    <property type="project" value="TreeGrafter"/>
</dbReference>
<proteinExistence type="inferred from homology"/>
<dbReference type="FunFam" id="3.40.720.10:FF:000028">
    <property type="entry name" value="Non-specific phospholipase C1"/>
    <property type="match status" value="1"/>
</dbReference>
<gene>
    <name evidence="7" type="ORF">EPI10_013485</name>
</gene>
<evidence type="ECO:0000256" key="4">
    <source>
        <dbReference type="ARBA" id="ARBA00022729"/>
    </source>
</evidence>
<name>A0A5B6ULL1_9ROSI</name>
<evidence type="ECO:0000256" key="3">
    <source>
        <dbReference type="ARBA" id="ARBA00022525"/>
    </source>
</evidence>
<comment type="subcellular location">
    <subcellularLocation>
        <location evidence="1">Secreted</location>
    </subcellularLocation>
</comment>
<dbReference type="InterPro" id="IPR017850">
    <property type="entry name" value="Alkaline_phosphatase_core_sf"/>
</dbReference>
<comment type="caution">
    <text evidence="7">The sequence shown here is derived from an EMBL/GenBank/DDBJ whole genome shotgun (WGS) entry which is preliminary data.</text>
</comment>
<dbReference type="GO" id="GO:0005576">
    <property type="term" value="C:extracellular region"/>
    <property type="evidence" value="ECO:0007669"/>
    <property type="project" value="UniProtKB-SubCell"/>
</dbReference>
<dbReference type="InterPro" id="IPR007312">
    <property type="entry name" value="Phosphoesterase"/>
</dbReference>
<dbReference type="FunFam" id="3.40.720.10:FF:000011">
    <property type="entry name" value="Non-specific phospholipase C1"/>
    <property type="match status" value="1"/>
</dbReference>
<dbReference type="OrthoDB" id="5135119at2759"/>
<dbReference type="Gene3D" id="3.40.720.10">
    <property type="entry name" value="Alkaline Phosphatase, subunit A"/>
    <property type="match status" value="2"/>
</dbReference>
<keyword evidence="8" id="KW-1185">Reference proteome</keyword>
<keyword evidence="4 6" id="KW-0732">Signal</keyword>
<dbReference type="EMBL" id="SMMG02000010">
    <property type="protein sequence ID" value="KAA3458941.1"/>
    <property type="molecule type" value="Genomic_DNA"/>
</dbReference>
<feature type="signal peptide" evidence="6">
    <location>
        <begin position="1"/>
        <end position="28"/>
    </location>
</feature>
<evidence type="ECO:0000256" key="1">
    <source>
        <dbReference type="ARBA" id="ARBA00004613"/>
    </source>
</evidence>
<sequence length="538" mass="60911">MFKPANTAIFFFFFFFFFILFNSFSCHGGPIKTIVVLVMENRSFDHMLGWMKKINPEINGVDGTEWNPLSTTDPNSKKLFFQNQAQFVDPDPGHSFQAIREQIFGSNDTSANPPPMNGFAQQAYSMDASTTISQNVMNGFDPEMVAVYKSLVSEFAVFDRWFASVPSSTQPNRLYVHSATSAGATSNIPALLVKGYPQRTIFENLDAAGISWGIYYQNIPATLFYKNLRKLKYLFRFRPYGVTFKKHAQEGKLPGYVVVEQRYMDTKLELANDDHPSHDVYQGQMFVKEVYETLRGSPQWNQTLLIITYDEHGGFYDHVATPVTGVPSPDGIVGPEPFFFHFDRLGVRVPTIMVSPWIDKGTEDVTKVLWFDDDAVVHGANGRPFPTSEFEHSSIPATVKLLFNLTSPFLTKRDEWAATFESILRTRSDPRTDCPETLPTPARIRRGEANEEAKLSEFQQELVQLAAVLKGDHILTSYPERIGKEMSVKEGKEYMEDAVKRFFEAGHFAKKMGVDGEHIVQMKPSLTTRSSKPSSQHP</sequence>
<keyword evidence="3" id="KW-0964">Secreted</keyword>
<feature type="chain" id="PRO_5022871250" evidence="6">
    <location>
        <begin position="29"/>
        <end position="538"/>
    </location>
</feature>
<evidence type="ECO:0000256" key="2">
    <source>
        <dbReference type="ARBA" id="ARBA00009717"/>
    </source>
</evidence>
<dbReference type="Proteomes" id="UP000325315">
    <property type="component" value="Unassembled WGS sequence"/>
</dbReference>
<evidence type="ECO:0000256" key="6">
    <source>
        <dbReference type="SAM" id="SignalP"/>
    </source>
</evidence>
<dbReference type="PANTHER" id="PTHR31956">
    <property type="entry name" value="NON-SPECIFIC PHOSPHOLIPASE C4-RELATED"/>
    <property type="match status" value="1"/>
</dbReference>
<protein>
    <submittedName>
        <fullName evidence="7">Non-specific phospholipase C2</fullName>
    </submittedName>
</protein>
<evidence type="ECO:0000313" key="7">
    <source>
        <dbReference type="EMBL" id="KAA3458941.1"/>
    </source>
</evidence>
<reference evidence="8" key="1">
    <citation type="journal article" date="2019" name="Plant Biotechnol. J.">
        <title>Genome sequencing of the Australian wild diploid species Gossypium australe highlights disease resistance and delayed gland morphogenesis.</title>
        <authorList>
            <person name="Cai Y."/>
            <person name="Cai X."/>
            <person name="Wang Q."/>
            <person name="Wang P."/>
            <person name="Zhang Y."/>
            <person name="Cai C."/>
            <person name="Xu Y."/>
            <person name="Wang K."/>
            <person name="Zhou Z."/>
            <person name="Wang C."/>
            <person name="Geng S."/>
            <person name="Li B."/>
            <person name="Dong Q."/>
            <person name="Hou Y."/>
            <person name="Wang H."/>
            <person name="Ai P."/>
            <person name="Liu Z."/>
            <person name="Yi F."/>
            <person name="Sun M."/>
            <person name="An G."/>
            <person name="Cheng J."/>
            <person name="Zhang Y."/>
            <person name="Shi Q."/>
            <person name="Xie Y."/>
            <person name="Shi X."/>
            <person name="Chang Y."/>
            <person name="Huang F."/>
            <person name="Chen Y."/>
            <person name="Hong S."/>
            <person name="Mi L."/>
            <person name="Sun Q."/>
            <person name="Zhang L."/>
            <person name="Zhou B."/>
            <person name="Peng R."/>
            <person name="Zhang X."/>
            <person name="Liu F."/>
        </authorList>
    </citation>
    <scope>NUCLEOTIDE SEQUENCE [LARGE SCALE GENOMIC DNA]</scope>
    <source>
        <strain evidence="8">cv. PA1801</strain>
    </source>
</reference>
<comment type="similarity">
    <text evidence="2">Belongs to the bacterial phospholipase C family.</text>
</comment>
<organism evidence="7 8">
    <name type="scientific">Gossypium australe</name>
    <dbReference type="NCBI Taxonomy" id="47621"/>
    <lineage>
        <taxon>Eukaryota</taxon>
        <taxon>Viridiplantae</taxon>
        <taxon>Streptophyta</taxon>
        <taxon>Embryophyta</taxon>
        <taxon>Tracheophyta</taxon>
        <taxon>Spermatophyta</taxon>
        <taxon>Magnoliopsida</taxon>
        <taxon>eudicotyledons</taxon>
        <taxon>Gunneridae</taxon>
        <taxon>Pentapetalae</taxon>
        <taxon>rosids</taxon>
        <taxon>malvids</taxon>
        <taxon>Malvales</taxon>
        <taxon>Malvaceae</taxon>
        <taxon>Malvoideae</taxon>
        <taxon>Gossypium</taxon>
    </lineage>
</organism>
<dbReference type="Pfam" id="PF04185">
    <property type="entry name" value="Phosphoesterase"/>
    <property type="match status" value="1"/>
</dbReference>
<accession>A0A5B6ULL1</accession>
<evidence type="ECO:0000256" key="5">
    <source>
        <dbReference type="ARBA" id="ARBA00022801"/>
    </source>
</evidence>